<name>A0A5D0CKW9_9BACL</name>
<dbReference type="RefSeq" id="WP_148456502.1">
    <property type="nucleotide sequence ID" value="NZ_VSDO01000005.1"/>
</dbReference>
<keyword evidence="2" id="KW-1185">Reference proteome</keyword>
<dbReference type="AlphaFoldDB" id="A0A5D0CKW9"/>
<protein>
    <submittedName>
        <fullName evidence="1">Uncharacterized protein</fullName>
    </submittedName>
</protein>
<gene>
    <name evidence="1" type="ORF">FRY98_22910</name>
</gene>
<comment type="caution">
    <text evidence="1">The sequence shown here is derived from an EMBL/GenBank/DDBJ whole genome shotgun (WGS) entry which is preliminary data.</text>
</comment>
<evidence type="ECO:0000313" key="1">
    <source>
        <dbReference type="EMBL" id="TYA10649.1"/>
    </source>
</evidence>
<proteinExistence type="predicted"/>
<dbReference type="EMBL" id="VSDO01000005">
    <property type="protein sequence ID" value="TYA10649.1"/>
    <property type="molecule type" value="Genomic_DNA"/>
</dbReference>
<evidence type="ECO:0000313" key="2">
    <source>
        <dbReference type="Proteomes" id="UP000325218"/>
    </source>
</evidence>
<organism evidence="1 2">
    <name type="scientific">Paenibacillus faecis</name>
    <dbReference type="NCBI Taxonomy" id="862114"/>
    <lineage>
        <taxon>Bacteria</taxon>
        <taxon>Bacillati</taxon>
        <taxon>Bacillota</taxon>
        <taxon>Bacilli</taxon>
        <taxon>Bacillales</taxon>
        <taxon>Paenibacillaceae</taxon>
        <taxon>Paenibacillus</taxon>
    </lineage>
</organism>
<sequence>MAFRESLNYYDHVFHESNDQKAFPVQQFGAVPGLQKWKWDHVIETADYCLSELQEDVELGVRTAKEVESIKYRSYKTSTVKFSYGEDTVYHVKIRDVWLGESSKRCKSAGI</sequence>
<accession>A0A5D0CKW9</accession>
<dbReference type="Proteomes" id="UP000325218">
    <property type="component" value="Unassembled WGS sequence"/>
</dbReference>
<dbReference type="OrthoDB" id="6656969at2"/>
<reference evidence="1 2" key="1">
    <citation type="submission" date="2019-08" db="EMBL/GenBank/DDBJ databases">
        <title>Genome sequencing of Paenibacillus faecis DSM 23593(T).</title>
        <authorList>
            <person name="Kook J.-K."/>
            <person name="Park S.-N."/>
            <person name="Lim Y.K."/>
        </authorList>
    </citation>
    <scope>NUCLEOTIDE SEQUENCE [LARGE SCALE GENOMIC DNA]</scope>
    <source>
        <strain evidence="1 2">DSM 23593</strain>
    </source>
</reference>